<dbReference type="SUPFAM" id="SSF53474">
    <property type="entry name" value="alpha/beta-Hydrolases"/>
    <property type="match status" value="1"/>
</dbReference>
<protein>
    <submittedName>
        <fullName evidence="5">Uncharacterized protein</fullName>
    </submittedName>
</protein>
<evidence type="ECO:0000259" key="4">
    <source>
        <dbReference type="Pfam" id="PF02230"/>
    </source>
</evidence>
<feature type="domain" description="Phospholipase/carboxylesterase/thioesterase" evidence="4">
    <location>
        <begin position="52"/>
        <end position="222"/>
    </location>
</feature>
<feature type="compositionally biased region" description="Acidic residues" evidence="2">
    <location>
        <begin position="36"/>
        <end position="45"/>
    </location>
</feature>
<evidence type="ECO:0000313" key="6">
    <source>
        <dbReference type="Proteomes" id="UP001595075"/>
    </source>
</evidence>
<feature type="domain" description="Peptidase S9 prolyl oligopeptidase catalytic" evidence="3">
    <location>
        <begin position="247"/>
        <end position="353"/>
    </location>
</feature>
<gene>
    <name evidence="5" type="ORF">VTL71DRAFT_420</name>
</gene>
<feature type="compositionally biased region" description="Polar residues" evidence="2">
    <location>
        <begin position="48"/>
        <end position="58"/>
    </location>
</feature>
<dbReference type="PANTHER" id="PTHR10655:SF63">
    <property type="entry name" value="PHOSPHOLIPASE_CARBOXYLESTERASE_THIOESTERASE DOMAIN-CONTAINING PROTEIN"/>
    <property type="match status" value="1"/>
</dbReference>
<name>A0ABR4D009_9HELO</name>
<comment type="similarity">
    <text evidence="1">Belongs to the AB hydrolase superfamily. AB hydrolase 2 family.</text>
</comment>
<evidence type="ECO:0000256" key="1">
    <source>
        <dbReference type="ARBA" id="ARBA00006499"/>
    </source>
</evidence>
<evidence type="ECO:0000313" key="5">
    <source>
        <dbReference type="EMBL" id="KAL2075477.1"/>
    </source>
</evidence>
<proteinExistence type="inferred from homology"/>
<feature type="compositionally biased region" description="Polar residues" evidence="2">
    <location>
        <begin position="256"/>
        <end position="265"/>
    </location>
</feature>
<sequence>MLSKKETNQDQDSYSQGESRDATESPKSISDKDLPSEDNDNDDEPSKETTTIPPRNAQHTHTFIFLHGRSDYGSDLSTSFFHSTSSLHPSSTLETLFPTIRFVFPTAPLLRSARLAQEFSESSFAKALDGEEVISQWFDVWDLEEPDGRSAEVGMRSALRESVEHVRGIVREEARKVGWENVVLGGISQGCATALMAILGEGLEVGAFVGWCGWLPFRRDIEAIAGEGGSSVSRDGIAMQVTNILEMPESDDENQTSESTDQPSTADHDEEDFISNFGSLSMNNKARKSNATPMFFGHAKNDETVPYRLGKDISRTMQRLGFEVMFKSYEEGGHWINSDHGVDDMARFLEDVFGLMKEI</sequence>
<dbReference type="InterPro" id="IPR003140">
    <property type="entry name" value="PLipase/COase/thioEstase"/>
</dbReference>
<feature type="region of interest" description="Disordered" evidence="2">
    <location>
        <begin position="1"/>
        <end position="58"/>
    </location>
</feature>
<evidence type="ECO:0000256" key="2">
    <source>
        <dbReference type="SAM" id="MobiDB-lite"/>
    </source>
</evidence>
<evidence type="ECO:0000259" key="3">
    <source>
        <dbReference type="Pfam" id="PF00326"/>
    </source>
</evidence>
<dbReference type="Pfam" id="PF00326">
    <property type="entry name" value="Peptidase_S9"/>
    <property type="match status" value="1"/>
</dbReference>
<dbReference type="Proteomes" id="UP001595075">
    <property type="component" value="Unassembled WGS sequence"/>
</dbReference>
<feature type="compositionally biased region" description="Basic and acidic residues" evidence="2">
    <location>
        <begin position="18"/>
        <end position="35"/>
    </location>
</feature>
<reference evidence="5 6" key="1">
    <citation type="journal article" date="2024" name="Commun. Biol.">
        <title>Comparative genomic analysis of thermophilic fungi reveals convergent evolutionary adaptations and gene losses.</title>
        <authorList>
            <person name="Steindorff A.S."/>
            <person name="Aguilar-Pontes M.V."/>
            <person name="Robinson A.J."/>
            <person name="Andreopoulos B."/>
            <person name="LaButti K."/>
            <person name="Kuo A."/>
            <person name="Mondo S."/>
            <person name="Riley R."/>
            <person name="Otillar R."/>
            <person name="Haridas S."/>
            <person name="Lipzen A."/>
            <person name="Grimwood J."/>
            <person name="Schmutz J."/>
            <person name="Clum A."/>
            <person name="Reid I.D."/>
            <person name="Moisan M.C."/>
            <person name="Butler G."/>
            <person name="Nguyen T.T.M."/>
            <person name="Dewar K."/>
            <person name="Conant G."/>
            <person name="Drula E."/>
            <person name="Henrissat B."/>
            <person name="Hansel C."/>
            <person name="Singer S."/>
            <person name="Hutchinson M.I."/>
            <person name="de Vries R.P."/>
            <person name="Natvig D.O."/>
            <person name="Powell A.J."/>
            <person name="Tsang A."/>
            <person name="Grigoriev I.V."/>
        </authorList>
    </citation>
    <scope>NUCLEOTIDE SEQUENCE [LARGE SCALE GENOMIC DNA]</scope>
    <source>
        <strain evidence="5 6">CBS 494.80</strain>
    </source>
</reference>
<organism evidence="5 6">
    <name type="scientific">Oculimacula yallundae</name>
    <dbReference type="NCBI Taxonomy" id="86028"/>
    <lineage>
        <taxon>Eukaryota</taxon>
        <taxon>Fungi</taxon>
        <taxon>Dikarya</taxon>
        <taxon>Ascomycota</taxon>
        <taxon>Pezizomycotina</taxon>
        <taxon>Leotiomycetes</taxon>
        <taxon>Helotiales</taxon>
        <taxon>Ploettnerulaceae</taxon>
        <taxon>Oculimacula</taxon>
    </lineage>
</organism>
<keyword evidence="6" id="KW-1185">Reference proteome</keyword>
<dbReference type="Pfam" id="PF02230">
    <property type="entry name" value="Abhydrolase_2"/>
    <property type="match status" value="1"/>
</dbReference>
<accession>A0ABR4D009</accession>
<dbReference type="InterPro" id="IPR001375">
    <property type="entry name" value="Peptidase_S9_cat"/>
</dbReference>
<feature type="region of interest" description="Disordered" evidence="2">
    <location>
        <begin position="247"/>
        <end position="271"/>
    </location>
</feature>
<comment type="caution">
    <text evidence="5">The sequence shown here is derived from an EMBL/GenBank/DDBJ whole genome shotgun (WGS) entry which is preliminary data.</text>
</comment>
<dbReference type="InterPro" id="IPR050565">
    <property type="entry name" value="LYPA1-2/EST-like"/>
</dbReference>
<dbReference type="InterPro" id="IPR029058">
    <property type="entry name" value="AB_hydrolase_fold"/>
</dbReference>
<dbReference type="Gene3D" id="3.40.50.1820">
    <property type="entry name" value="alpha/beta hydrolase"/>
    <property type="match status" value="1"/>
</dbReference>
<dbReference type="EMBL" id="JAZHXI010000001">
    <property type="protein sequence ID" value="KAL2075477.1"/>
    <property type="molecule type" value="Genomic_DNA"/>
</dbReference>
<dbReference type="PANTHER" id="PTHR10655">
    <property type="entry name" value="LYSOPHOSPHOLIPASE-RELATED"/>
    <property type="match status" value="1"/>
</dbReference>